<protein>
    <submittedName>
        <fullName evidence="4">Urease accessory protein</fullName>
    </submittedName>
</protein>
<dbReference type="PANTHER" id="PTHR33620">
    <property type="entry name" value="UREASE ACCESSORY PROTEIN F"/>
    <property type="match status" value="1"/>
</dbReference>
<evidence type="ECO:0000313" key="5">
    <source>
        <dbReference type="Proteomes" id="UP000199199"/>
    </source>
</evidence>
<feature type="region of interest" description="Disordered" evidence="3">
    <location>
        <begin position="129"/>
        <end position="153"/>
    </location>
</feature>
<keyword evidence="5" id="KW-1185">Reference proteome</keyword>
<keyword evidence="1" id="KW-0996">Nickel insertion</keyword>
<accession>A0A1I6SM80</accession>
<evidence type="ECO:0000313" key="4">
    <source>
        <dbReference type="EMBL" id="SFS77878.1"/>
    </source>
</evidence>
<dbReference type="EMBL" id="FOZS01000002">
    <property type="protein sequence ID" value="SFS77878.1"/>
    <property type="molecule type" value="Genomic_DNA"/>
</dbReference>
<dbReference type="AlphaFoldDB" id="A0A1I6SM80"/>
<dbReference type="Pfam" id="PF01730">
    <property type="entry name" value="UreF"/>
    <property type="match status" value="1"/>
</dbReference>
<organism evidence="4 5">
    <name type="scientific">Halostagnicola kamekurae</name>
    <dbReference type="NCBI Taxonomy" id="619731"/>
    <lineage>
        <taxon>Archaea</taxon>
        <taxon>Methanobacteriati</taxon>
        <taxon>Methanobacteriota</taxon>
        <taxon>Stenosarchaea group</taxon>
        <taxon>Halobacteria</taxon>
        <taxon>Halobacteriales</taxon>
        <taxon>Natrialbaceae</taxon>
        <taxon>Halostagnicola</taxon>
    </lineage>
</organism>
<evidence type="ECO:0000256" key="1">
    <source>
        <dbReference type="ARBA" id="ARBA00022988"/>
    </source>
</evidence>
<dbReference type="HAMAP" id="MF_01385">
    <property type="entry name" value="UreF"/>
    <property type="match status" value="1"/>
</dbReference>
<evidence type="ECO:0000256" key="2">
    <source>
        <dbReference type="ARBA" id="ARBA00023186"/>
    </source>
</evidence>
<dbReference type="PIRSF" id="PIRSF009467">
    <property type="entry name" value="Ureas_acces_UreF"/>
    <property type="match status" value="1"/>
</dbReference>
<proteinExistence type="inferred from homology"/>
<dbReference type="Gene3D" id="1.10.4190.10">
    <property type="entry name" value="Urease accessory protein UreF"/>
    <property type="match status" value="1"/>
</dbReference>
<dbReference type="InterPro" id="IPR002639">
    <property type="entry name" value="UreF"/>
</dbReference>
<gene>
    <name evidence="4" type="ORF">SAMN04488556_2773</name>
</gene>
<evidence type="ECO:0000256" key="3">
    <source>
        <dbReference type="SAM" id="MobiDB-lite"/>
    </source>
</evidence>
<dbReference type="PANTHER" id="PTHR33620:SF1">
    <property type="entry name" value="UREASE ACCESSORY PROTEIN F"/>
    <property type="match status" value="1"/>
</dbReference>
<feature type="compositionally biased region" description="Basic and acidic residues" evidence="3">
    <location>
        <begin position="129"/>
        <end position="142"/>
    </location>
</feature>
<keyword evidence="2" id="KW-0143">Chaperone</keyword>
<name>A0A1I6SM80_9EURY</name>
<dbReference type="InterPro" id="IPR038277">
    <property type="entry name" value="UreF_sf"/>
</dbReference>
<dbReference type="Proteomes" id="UP000199199">
    <property type="component" value="Unassembled WGS sequence"/>
</dbReference>
<dbReference type="GO" id="GO:0016151">
    <property type="term" value="F:nickel cation binding"/>
    <property type="evidence" value="ECO:0007669"/>
    <property type="project" value="InterPro"/>
</dbReference>
<sequence length="266" mass="28573">MTTGITVTITSMATEPAPFLTALRLSDSFLPTGGYTSSYGLEQYLNEDRIETADELGEIIRGYLERIVGPCETVAVANAHDAATSEDLEGLLTVDERLHAVTMAAEFRESSTKAGRQLSELVLVEDGGRRVSDDGQRRRAGGDDASESGSDRPLEAAYAEAIESGETPGHYPVVFGVVAAQRGLSKREACLAQAYSFVTGVLGATQRLGRFSHTDIQSILAALLPVITDVCDRHADDDIAAMASFAPLTEIMGMRHERAGRRLFMS</sequence>
<reference evidence="5" key="1">
    <citation type="submission" date="2016-10" db="EMBL/GenBank/DDBJ databases">
        <authorList>
            <person name="Varghese N."/>
            <person name="Submissions S."/>
        </authorList>
    </citation>
    <scope>NUCLEOTIDE SEQUENCE [LARGE SCALE GENOMIC DNA]</scope>
    <source>
        <strain evidence="5">DSM 22427</strain>
    </source>
</reference>